<dbReference type="InterPro" id="IPR042263">
    <property type="entry name" value="DPH1/DPH2_1"/>
</dbReference>
<dbReference type="STRING" id="1202772.A0A1V9YFU9"/>
<keyword evidence="6 8" id="KW-0408">Iron</keyword>
<dbReference type="Pfam" id="PF01866">
    <property type="entry name" value="Diphthamide_syn"/>
    <property type="match status" value="1"/>
</dbReference>
<protein>
    <recommendedName>
        <fullName evidence="4 8">2-(3-amino-3-carboxypropyl)histidine synthase subunit 2</fullName>
    </recommendedName>
</protein>
<dbReference type="Gene3D" id="3.40.50.11860">
    <property type="entry name" value="Diphthamide synthesis DPH1/DPH2 domain 3"/>
    <property type="match status" value="1"/>
</dbReference>
<evidence type="ECO:0000313" key="11">
    <source>
        <dbReference type="Proteomes" id="UP000243579"/>
    </source>
</evidence>
<evidence type="ECO:0000313" key="10">
    <source>
        <dbReference type="EMBL" id="OQR84571.1"/>
    </source>
</evidence>
<comment type="cofactor">
    <cofactor evidence="1">
        <name>[4Fe-4S] cluster</name>
        <dbReference type="ChEBI" id="CHEBI:49883"/>
    </cofactor>
</comment>
<evidence type="ECO:0000256" key="7">
    <source>
        <dbReference type="ARBA" id="ARBA00023014"/>
    </source>
</evidence>
<dbReference type="GO" id="GO:0051536">
    <property type="term" value="F:iron-sulfur cluster binding"/>
    <property type="evidence" value="ECO:0007669"/>
    <property type="project" value="UniProtKB-KW"/>
</dbReference>
<dbReference type="EMBL" id="JNBR01001848">
    <property type="protein sequence ID" value="OQR84571.1"/>
    <property type="molecule type" value="Genomic_DNA"/>
</dbReference>
<dbReference type="OrthoDB" id="449241at2759"/>
<gene>
    <name evidence="10" type="ORF">ACHHYP_13235</name>
</gene>
<dbReference type="InterPro" id="IPR016435">
    <property type="entry name" value="DPH1/DPH2"/>
</dbReference>
<dbReference type="Gene3D" id="3.40.50.11840">
    <property type="entry name" value="Diphthamide synthesis DPH1/DPH2 domain 1"/>
    <property type="match status" value="1"/>
</dbReference>
<comment type="caution">
    <text evidence="10">The sequence shown here is derived from an EMBL/GenBank/DDBJ whole genome shotgun (WGS) entry which is preliminary data.</text>
</comment>
<dbReference type="PANTHER" id="PTHR10762:SF2">
    <property type="entry name" value="2-(3-AMINO-3-CARBOXYPROPYL)HISTIDINE SYNTHASE SUBUNIT 2"/>
    <property type="match status" value="1"/>
</dbReference>
<dbReference type="SFLD" id="SFLDS00032">
    <property type="entry name" value="Radical_SAM_3-amino-3-carboxyp"/>
    <property type="match status" value="1"/>
</dbReference>
<evidence type="ECO:0000256" key="4">
    <source>
        <dbReference type="ARBA" id="ARBA00021914"/>
    </source>
</evidence>
<dbReference type="FunFam" id="3.40.50.11840:FF:000002">
    <property type="entry name" value="2-(3-amino-3-carboxypropyl)histidine synthase subunit 2"/>
    <property type="match status" value="1"/>
</dbReference>
<sequence length="506" mass="55016">MASTGFAVDDGSRIMHQTIELHDDIVLARADLSSFYSVASTAATIRAHGYRAVALQFPDAMLPDALGVQALLKDALAGHELDRIFVLGDTSYGSCCVDEVAAQHLKADVVVHYGRACLSPTSTLPVIYVFGNAEVIPMDVVTGFHDTLTALDDSTRFVVMYEPFYQYAAADITAALESAHPTKSFLCSTMRTTYFPSAEAGVVDNATTIGGMTVPLAPSDLFGSNTTLLYIGKETSHLTNILLRCGETPCHSYNPVTRIARQEGASINRTLNRRYFLVQRAKEAQIIGILMGTLGVAKYLDVVQTMQDLIAKSDIRFWGEKLTKSGRKSYTFVVGKINVPKLSNFAEIDLFVLVACPENTLFDSTDYFKPIITPYELNLALNDDAEWSAQYKADFQEVLPALEATCDTIEDAVVSDEPYFSLVTGTYQSHHGVATSDSEVDDDEASSSALVSKDSKGAQLAVYKSEAAEFLAKREYRGLEPRLGESTPHAAVPGAVGIARGYTHEQ</sequence>
<organism evidence="10 11">
    <name type="scientific">Achlya hypogyna</name>
    <name type="common">Oomycete</name>
    <name type="synonym">Protoachlya hypogyna</name>
    <dbReference type="NCBI Taxonomy" id="1202772"/>
    <lineage>
        <taxon>Eukaryota</taxon>
        <taxon>Sar</taxon>
        <taxon>Stramenopiles</taxon>
        <taxon>Oomycota</taxon>
        <taxon>Saprolegniomycetes</taxon>
        <taxon>Saprolegniales</taxon>
        <taxon>Achlyaceae</taxon>
        <taxon>Achlya</taxon>
    </lineage>
</organism>
<reference evidence="10 11" key="1">
    <citation type="journal article" date="2014" name="Genome Biol. Evol.">
        <title>The secreted proteins of Achlya hypogyna and Thraustotheca clavata identify the ancestral oomycete secretome and reveal gene acquisitions by horizontal gene transfer.</title>
        <authorList>
            <person name="Misner I."/>
            <person name="Blouin N."/>
            <person name="Leonard G."/>
            <person name="Richards T.A."/>
            <person name="Lane C.E."/>
        </authorList>
    </citation>
    <scope>NUCLEOTIDE SEQUENCE [LARGE SCALE GENOMIC DNA]</scope>
    <source>
        <strain evidence="10 11">ATCC 48635</strain>
    </source>
</reference>
<evidence type="ECO:0000256" key="2">
    <source>
        <dbReference type="ARBA" id="ARBA00005156"/>
    </source>
</evidence>
<dbReference type="PANTHER" id="PTHR10762">
    <property type="entry name" value="DIPHTHAMIDE BIOSYNTHESIS PROTEIN"/>
    <property type="match status" value="1"/>
</dbReference>
<evidence type="ECO:0000256" key="1">
    <source>
        <dbReference type="ARBA" id="ARBA00001966"/>
    </source>
</evidence>
<feature type="region of interest" description="Disordered" evidence="9">
    <location>
        <begin position="432"/>
        <end position="451"/>
    </location>
</feature>
<name>A0A1V9YFU9_ACHHY</name>
<evidence type="ECO:0000256" key="5">
    <source>
        <dbReference type="ARBA" id="ARBA00022723"/>
    </source>
</evidence>
<keyword evidence="7 8" id="KW-0411">Iron-sulfur</keyword>
<dbReference type="SFLD" id="SFLDG01121">
    <property type="entry name" value="Diphthamide_biosynthesis"/>
    <property type="match status" value="1"/>
</dbReference>
<accession>A0A1V9YFU9</accession>
<dbReference type="GO" id="GO:0090560">
    <property type="term" value="F:2-(3-amino-3-carboxypropyl)histidine synthase activity"/>
    <property type="evidence" value="ECO:0007669"/>
    <property type="project" value="InterPro"/>
</dbReference>
<evidence type="ECO:0000256" key="8">
    <source>
        <dbReference type="RuleBase" id="RU364133"/>
    </source>
</evidence>
<dbReference type="NCBIfam" id="TIGR00322">
    <property type="entry name" value="diphth2_R"/>
    <property type="match status" value="1"/>
</dbReference>
<dbReference type="FunFam" id="3.40.50.11860:FF:000001">
    <property type="entry name" value="2-(3-amino-3-carboxypropyl)histidine synthase subunit 2"/>
    <property type="match status" value="1"/>
</dbReference>
<comment type="similarity">
    <text evidence="3 8">Belongs to the DPH1/DPH2 family. DPH2 subfamily.</text>
</comment>
<dbReference type="UniPathway" id="UPA00559"/>
<evidence type="ECO:0000256" key="9">
    <source>
        <dbReference type="SAM" id="MobiDB-lite"/>
    </source>
</evidence>
<keyword evidence="11" id="KW-1185">Reference proteome</keyword>
<dbReference type="NCBIfam" id="TIGR00272">
    <property type="entry name" value="DPH2"/>
    <property type="match status" value="1"/>
</dbReference>
<comment type="pathway">
    <text evidence="2 8">Protein modification; peptidyl-diphthamide biosynthesis.</text>
</comment>
<proteinExistence type="inferred from homology"/>
<dbReference type="Proteomes" id="UP000243579">
    <property type="component" value="Unassembled WGS sequence"/>
</dbReference>
<dbReference type="GO" id="GO:0017183">
    <property type="term" value="P:protein histidyl modification to diphthamide"/>
    <property type="evidence" value="ECO:0007669"/>
    <property type="project" value="UniProtKB-UniPathway"/>
</dbReference>
<keyword evidence="5 8" id="KW-0479">Metal-binding</keyword>
<dbReference type="AlphaFoldDB" id="A0A1V9YFU9"/>
<dbReference type="SFLD" id="SFLDF00408">
    <property type="entry name" value="Diphthamide_biosynthesis_famil"/>
    <property type="match status" value="1"/>
</dbReference>
<evidence type="ECO:0000256" key="6">
    <source>
        <dbReference type="ARBA" id="ARBA00023004"/>
    </source>
</evidence>
<dbReference type="InterPro" id="IPR042265">
    <property type="entry name" value="DPH1/DPH2_3"/>
</dbReference>
<comment type="function">
    <text evidence="8">Required for the first step of diphthamide biosynthesis, a post-translational modification of histidine which occurs in elongation factor 2. DPH1 and DPH2 transfer a 3-amino-3-carboxypropyl (ACP) group from S-adenosyl-L-methionine (SAM) to a histidine residue, the reaction is assisted by a reduction system comprising DPH3 and a NADH-dependent reductase. Facilitates the reduction of the catalytic iron-sulfur cluster found in the DPH1 subunit.</text>
</comment>
<dbReference type="InterPro" id="IPR010014">
    <property type="entry name" value="DHP2"/>
</dbReference>
<dbReference type="GO" id="GO:0046872">
    <property type="term" value="F:metal ion binding"/>
    <property type="evidence" value="ECO:0007669"/>
    <property type="project" value="UniProtKB-KW"/>
</dbReference>
<evidence type="ECO:0000256" key="3">
    <source>
        <dbReference type="ARBA" id="ARBA00006179"/>
    </source>
</evidence>